<accession>A0A7I8KH72</accession>
<dbReference type="GO" id="GO:0019005">
    <property type="term" value="C:SCF ubiquitin ligase complex"/>
    <property type="evidence" value="ECO:0007669"/>
    <property type="project" value="TreeGrafter"/>
</dbReference>
<evidence type="ECO:0000313" key="3">
    <source>
        <dbReference type="EMBL" id="CAA7397083.1"/>
    </source>
</evidence>
<reference evidence="3" key="1">
    <citation type="submission" date="2020-02" db="EMBL/GenBank/DDBJ databases">
        <authorList>
            <person name="Scholz U."/>
            <person name="Mascher M."/>
            <person name="Fiebig A."/>
        </authorList>
    </citation>
    <scope>NUCLEOTIDE SEQUENCE</scope>
</reference>
<dbReference type="InterPro" id="IPR006553">
    <property type="entry name" value="Leu-rich_rpt_Cys-con_subtyp"/>
</dbReference>
<dbReference type="Gene3D" id="3.30.710.10">
    <property type="entry name" value="Potassium Channel Kv1.1, Chain A"/>
    <property type="match status" value="1"/>
</dbReference>
<dbReference type="InterPro" id="IPR011333">
    <property type="entry name" value="SKP1/BTB/POZ_sf"/>
</dbReference>
<dbReference type="InterPro" id="IPR032675">
    <property type="entry name" value="LRR_dom_sf"/>
</dbReference>
<organism evidence="3 4">
    <name type="scientific">Spirodela intermedia</name>
    <name type="common">Intermediate duckweed</name>
    <dbReference type="NCBI Taxonomy" id="51605"/>
    <lineage>
        <taxon>Eukaryota</taxon>
        <taxon>Viridiplantae</taxon>
        <taxon>Streptophyta</taxon>
        <taxon>Embryophyta</taxon>
        <taxon>Tracheophyta</taxon>
        <taxon>Spermatophyta</taxon>
        <taxon>Magnoliopsida</taxon>
        <taxon>Liliopsida</taxon>
        <taxon>Araceae</taxon>
        <taxon>Lemnoideae</taxon>
        <taxon>Spirodela</taxon>
    </lineage>
</organism>
<keyword evidence="4" id="KW-1185">Reference proteome</keyword>
<feature type="region of interest" description="Disordered" evidence="2">
    <location>
        <begin position="22"/>
        <end position="41"/>
    </location>
</feature>
<name>A0A7I8KH72_SPIIN</name>
<comment type="pathway">
    <text evidence="1">Protein modification; protein ubiquitination.</text>
</comment>
<dbReference type="GO" id="GO:0031146">
    <property type="term" value="P:SCF-dependent proteasomal ubiquitin-dependent protein catabolic process"/>
    <property type="evidence" value="ECO:0007669"/>
    <property type="project" value="TreeGrafter"/>
</dbReference>
<dbReference type="EMBL" id="LR746268">
    <property type="protein sequence ID" value="CAA7397083.1"/>
    <property type="molecule type" value="Genomic_DNA"/>
</dbReference>
<gene>
    <name evidence="3" type="ORF">SI8410_05007746</name>
</gene>
<protein>
    <submittedName>
        <fullName evidence="3">Uncharacterized protein</fullName>
    </submittedName>
</protein>
<evidence type="ECO:0000256" key="1">
    <source>
        <dbReference type="ARBA" id="ARBA00004906"/>
    </source>
</evidence>
<proteinExistence type="predicted"/>
<dbReference type="AlphaFoldDB" id="A0A7I8KH72"/>
<dbReference type="SMART" id="SM00367">
    <property type="entry name" value="LRR_CC"/>
    <property type="match status" value="5"/>
</dbReference>
<dbReference type="Gene3D" id="3.80.10.10">
    <property type="entry name" value="Ribonuclease Inhibitor"/>
    <property type="match status" value="1"/>
</dbReference>
<dbReference type="OrthoDB" id="775260at2759"/>
<evidence type="ECO:0000313" key="4">
    <source>
        <dbReference type="Proteomes" id="UP000663760"/>
    </source>
</evidence>
<feature type="compositionally biased region" description="Acidic residues" evidence="2">
    <location>
        <begin position="22"/>
        <end position="37"/>
    </location>
</feature>
<evidence type="ECO:0000256" key="2">
    <source>
        <dbReference type="SAM" id="MobiDB-lite"/>
    </source>
</evidence>
<dbReference type="Proteomes" id="UP000663760">
    <property type="component" value="Chromosome 5"/>
</dbReference>
<dbReference type="PANTHER" id="PTHR13318">
    <property type="entry name" value="PARTNER OF PAIRED, ISOFORM B-RELATED"/>
    <property type="match status" value="1"/>
</dbReference>
<sequence length="747" mass="83082">MVAGCEEDVVVLVFTESSDVAAMEEENDAAGEDEDQGEMTLSTSEVGNWDLPRILRSPTVKVHASRSRLVEGSSYFRSLLGGSFSESVSSQVCIRCNLRTAVSVLQCICGHPLNIEPENFLVLLESSAVRSNYVRHCYTGSKAIERFLNVHVILRKIISASSRRCVLSFCLWDILQKKSRWFSSIAQVSIDGILDLTKELPSKLLGLIKDDNSDNLKVRLTQYSEVHIRKNDRLMISEFNSLFHILPAVLYEYSVFTFFKIDLSGCVHFTADLLYLAVLPNDMEAVSRKRVLQTLVECDQRGGNSHCFLEKLPTTLSFETVLEVDMSKCPKLHFHAVISLLHSSFPSLQVLKLSYCSHVKMEDLFSLVRNCPSLVNIDLTVDISPVIPTHASLSSASSEQYQTFSGAPYASLQHLPMVSNITKLTLEGRIDLNVLMLCYEKEFPNASLRSYQNYDHSNTTAFSLKELQMDGCKGISFRSVGFFLPFMRLPLADDVVSFRALCHVIKRNPDLRMLRVSGCWNFYNTEGVASTSTSEGSSEDLFRELNEKCLVEEVAFGWGFTSSSLFKGKNAFARVRTMSIGLGASLDVSLLPEICPLIDTLVLKFQVISDSDLRSILKSLRHLHVLDICCCLCDLTSGSFQLSMKTLKSLRLERATPWMTNDDLITLSANCLNLTELSLSGCRLLNSDAQQIISSGWPGLTVLHLEDCGSITSAGVCSLLDCVAIEDLLLCHNVNTVLIVESTIAQD</sequence>
<dbReference type="SUPFAM" id="SSF52047">
    <property type="entry name" value="RNI-like"/>
    <property type="match status" value="1"/>
</dbReference>